<evidence type="ECO:0000313" key="1">
    <source>
        <dbReference type="EMBL" id="GFO16335.1"/>
    </source>
</evidence>
<accession>A0AAV4BB59</accession>
<protein>
    <submittedName>
        <fullName evidence="1">Uncharacterized protein</fullName>
    </submittedName>
</protein>
<organism evidence="1 2">
    <name type="scientific">Plakobranchus ocellatus</name>
    <dbReference type="NCBI Taxonomy" id="259542"/>
    <lineage>
        <taxon>Eukaryota</taxon>
        <taxon>Metazoa</taxon>
        <taxon>Spiralia</taxon>
        <taxon>Lophotrochozoa</taxon>
        <taxon>Mollusca</taxon>
        <taxon>Gastropoda</taxon>
        <taxon>Heterobranchia</taxon>
        <taxon>Euthyneura</taxon>
        <taxon>Panpulmonata</taxon>
        <taxon>Sacoglossa</taxon>
        <taxon>Placobranchoidea</taxon>
        <taxon>Plakobranchidae</taxon>
        <taxon>Plakobranchus</taxon>
    </lineage>
</organism>
<reference evidence="1 2" key="1">
    <citation type="journal article" date="2021" name="Elife">
        <title>Chloroplast acquisition without the gene transfer in kleptoplastic sea slugs, Plakobranchus ocellatus.</title>
        <authorList>
            <person name="Maeda T."/>
            <person name="Takahashi S."/>
            <person name="Yoshida T."/>
            <person name="Shimamura S."/>
            <person name="Takaki Y."/>
            <person name="Nagai Y."/>
            <person name="Toyoda A."/>
            <person name="Suzuki Y."/>
            <person name="Arimoto A."/>
            <person name="Ishii H."/>
            <person name="Satoh N."/>
            <person name="Nishiyama T."/>
            <person name="Hasebe M."/>
            <person name="Maruyama T."/>
            <person name="Minagawa J."/>
            <person name="Obokata J."/>
            <person name="Shigenobu S."/>
        </authorList>
    </citation>
    <scope>NUCLEOTIDE SEQUENCE [LARGE SCALE GENOMIC DNA]</scope>
</reference>
<name>A0AAV4BB59_9GAST</name>
<sequence length="116" mass="13015">MSLSEERPKSFYYFSRNQTVYNQTLQSMIYPGLNASTITREGGRISIWRVWVIRGQVRGGSIEPKGNLRYSAVGPQLNSQQLILLTGLVLRVSPSLETCVWSEISSDPGTDHGPHF</sequence>
<keyword evidence="2" id="KW-1185">Reference proteome</keyword>
<proteinExistence type="predicted"/>
<dbReference type="Proteomes" id="UP000735302">
    <property type="component" value="Unassembled WGS sequence"/>
</dbReference>
<gene>
    <name evidence="1" type="ORF">PoB_004284000</name>
</gene>
<comment type="caution">
    <text evidence="1">The sequence shown here is derived from an EMBL/GenBank/DDBJ whole genome shotgun (WGS) entry which is preliminary data.</text>
</comment>
<evidence type="ECO:0000313" key="2">
    <source>
        <dbReference type="Proteomes" id="UP000735302"/>
    </source>
</evidence>
<dbReference type="AlphaFoldDB" id="A0AAV4BB59"/>
<dbReference type="EMBL" id="BLXT01004658">
    <property type="protein sequence ID" value="GFO16335.1"/>
    <property type="molecule type" value="Genomic_DNA"/>
</dbReference>